<evidence type="ECO:0000313" key="1">
    <source>
        <dbReference type="EMBL" id="GBM02156.1"/>
    </source>
</evidence>
<organism evidence="1 2">
    <name type="scientific">Araneus ventricosus</name>
    <name type="common">Orbweaver spider</name>
    <name type="synonym">Epeira ventricosa</name>
    <dbReference type="NCBI Taxonomy" id="182803"/>
    <lineage>
        <taxon>Eukaryota</taxon>
        <taxon>Metazoa</taxon>
        <taxon>Ecdysozoa</taxon>
        <taxon>Arthropoda</taxon>
        <taxon>Chelicerata</taxon>
        <taxon>Arachnida</taxon>
        <taxon>Araneae</taxon>
        <taxon>Araneomorphae</taxon>
        <taxon>Entelegynae</taxon>
        <taxon>Araneoidea</taxon>
        <taxon>Araneidae</taxon>
        <taxon>Araneus</taxon>
    </lineage>
</organism>
<protein>
    <submittedName>
        <fullName evidence="1">Uncharacterized protein</fullName>
    </submittedName>
</protein>
<keyword evidence="2" id="KW-1185">Reference proteome</keyword>
<name>A0A4Y2CE57_ARAVE</name>
<gene>
    <name evidence="1" type="ORF">AVEN_190582_1</name>
</gene>
<dbReference type="PANTHER" id="PTHR45823:SF1">
    <property type="entry name" value="T-SNARE COILED-COIL HOMOLOGY DOMAIN-CONTAINING PROTEIN"/>
    <property type="match status" value="1"/>
</dbReference>
<sequence>MTIEKILESRFGYSHLIQFYRTELKTRRQKPGENLQVLAADVERLMSLACAKSRLDFQESLAVQFFVDAIRDEDTQLSTKLMDLTDLKSVLSYM</sequence>
<proteinExistence type="predicted"/>
<dbReference type="PANTHER" id="PTHR45823">
    <property type="entry name" value="T-SNARE COILED-COIL HOMOLOGY DOMAIN-CONTAINING PROTEIN"/>
    <property type="match status" value="1"/>
</dbReference>
<dbReference type="OrthoDB" id="6472424at2759"/>
<comment type="caution">
    <text evidence="1">The sequence shown here is derived from an EMBL/GenBank/DDBJ whole genome shotgun (WGS) entry which is preliminary data.</text>
</comment>
<accession>A0A4Y2CE57</accession>
<reference evidence="1 2" key="1">
    <citation type="journal article" date="2019" name="Sci. Rep.">
        <title>Orb-weaving spider Araneus ventricosus genome elucidates the spidroin gene catalogue.</title>
        <authorList>
            <person name="Kono N."/>
            <person name="Nakamura H."/>
            <person name="Ohtoshi R."/>
            <person name="Moran D.A.P."/>
            <person name="Shinohara A."/>
            <person name="Yoshida Y."/>
            <person name="Fujiwara M."/>
            <person name="Mori M."/>
            <person name="Tomita M."/>
            <person name="Arakawa K."/>
        </authorList>
    </citation>
    <scope>NUCLEOTIDE SEQUENCE [LARGE SCALE GENOMIC DNA]</scope>
</reference>
<dbReference type="AlphaFoldDB" id="A0A4Y2CE57"/>
<dbReference type="EMBL" id="BGPR01000177">
    <property type="protein sequence ID" value="GBM02156.1"/>
    <property type="molecule type" value="Genomic_DNA"/>
</dbReference>
<evidence type="ECO:0000313" key="2">
    <source>
        <dbReference type="Proteomes" id="UP000499080"/>
    </source>
</evidence>
<dbReference type="Proteomes" id="UP000499080">
    <property type="component" value="Unassembled WGS sequence"/>
</dbReference>